<dbReference type="AlphaFoldDB" id="A0A161S0F9"/>
<dbReference type="Pfam" id="PF19765">
    <property type="entry name" value="DUF6252"/>
    <property type="match status" value="1"/>
</dbReference>
<organism evidence="1 2">
    <name type="scientific">Myroides marinus</name>
    <dbReference type="NCBI Taxonomy" id="703342"/>
    <lineage>
        <taxon>Bacteria</taxon>
        <taxon>Pseudomonadati</taxon>
        <taxon>Bacteroidota</taxon>
        <taxon>Flavobacteriia</taxon>
        <taxon>Flavobacteriales</taxon>
        <taxon>Flavobacteriaceae</taxon>
        <taxon>Myroides</taxon>
    </lineage>
</organism>
<keyword evidence="2" id="KW-1185">Reference proteome</keyword>
<dbReference type="OrthoDB" id="1447041at2"/>
<protein>
    <submittedName>
        <fullName evidence="1">Uncharacterized protein</fullName>
    </submittedName>
</protein>
<dbReference type="Proteomes" id="UP000076630">
    <property type="component" value="Unassembled WGS sequence"/>
</dbReference>
<dbReference type="RefSeq" id="WP_038985375.1">
    <property type="nucleotide sequence ID" value="NZ_JACAJV010000013.1"/>
</dbReference>
<proteinExistence type="predicted"/>
<gene>
    <name evidence="1" type="ORF">AV926_14360</name>
</gene>
<evidence type="ECO:0000313" key="2">
    <source>
        <dbReference type="Proteomes" id="UP000076630"/>
    </source>
</evidence>
<dbReference type="EMBL" id="LQNU01000070">
    <property type="protein sequence ID" value="KZE77549.1"/>
    <property type="molecule type" value="Genomic_DNA"/>
</dbReference>
<evidence type="ECO:0000313" key="1">
    <source>
        <dbReference type="EMBL" id="KZE77549.1"/>
    </source>
</evidence>
<comment type="caution">
    <text evidence="1">The sequence shown here is derived from an EMBL/GenBank/DDBJ whole genome shotgun (WGS) entry which is preliminary data.</text>
</comment>
<reference evidence="1 2" key="1">
    <citation type="submission" date="2016-01" db="EMBL/GenBank/DDBJ databases">
        <title>Whole genome sequencing of Myroides marinus L41.</title>
        <authorList>
            <person name="Hong K.W."/>
        </authorList>
    </citation>
    <scope>NUCLEOTIDE SEQUENCE [LARGE SCALE GENOMIC DNA]</scope>
    <source>
        <strain evidence="1 2">L41</strain>
    </source>
</reference>
<dbReference type="InterPro" id="IPR046219">
    <property type="entry name" value="DUF6252"/>
</dbReference>
<accession>A0A161S0F9</accession>
<name>A0A161S0F9_9FLAO</name>
<dbReference type="PROSITE" id="PS51257">
    <property type="entry name" value="PROKAR_LIPOPROTEIN"/>
    <property type="match status" value="1"/>
</dbReference>
<sequence>MKKTFKILTLSLFTIAGLTVVSCDNEKYDPIIEGEKGVGKPIMTINNQGDNILLRDSIKATVDKDGVLEITVKGADKTGNDILLLRTLKFQTGTYPTNANENNYYSNEHKLWYTTIDPDRPTFITGLVNVKTINRKARVVTGDFNITRMIPTSKDNPNLKPFAISGSFTDIPFKRKEATYLEAFVNGTALENPSEKGEIKGDRVVITSLDAVEMTQELILDFPNTDIKVSADPKDFKKLGWFNVKYTSKYGIKYTSEGVGETEGFIRFDSYEVDKKDSNKIILKGRFDATLVGVDNPEDKVKITFGDFSVVLIKTVNN</sequence>